<dbReference type="Gene3D" id="3.30.300.30">
    <property type="match status" value="1"/>
</dbReference>
<dbReference type="Pfam" id="PF13193">
    <property type="entry name" value="AMP-binding_C"/>
    <property type="match status" value="1"/>
</dbReference>
<accession>A0A8J3M863</accession>
<dbReference type="Gene3D" id="3.40.50.12780">
    <property type="entry name" value="N-terminal domain of ligase-like"/>
    <property type="match status" value="1"/>
</dbReference>
<evidence type="ECO:0000259" key="2">
    <source>
        <dbReference type="Pfam" id="PF00501"/>
    </source>
</evidence>
<evidence type="ECO:0000313" key="6">
    <source>
        <dbReference type="Proteomes" id="UP000626220"/>
    </source>
</evidence>
<dbReference type="Gene3D" id="3.50.50.60">
    <property type="entry name" value="FAD/NAD(P)-binding domain"/>
    <property type="match status" value="1"/>
</dbReference>
<dbReference type="GO" id="GO:0044550">
    <property type="term" value="P:secondary metabolite biosynthetic process"/>
    <property type="evidence" value="ECO:0007669"/>
    <property type="project" value="TreeGrafter"/>
</dbReference>
<dbReference type="Pfam" id="PF01494">
    <property type="entry name" value="FAD_binding_3"/>
    <property type="match status" value="1"/>
</dbReference>
<dbReference type="GO" id="GO:0016878">
    <property type="term" value="F:acid-thiol ligase activity"/>
    <property type="evidence" value="ECO:0007669"/>
    <property type="project" value="TreeGrafter"/>
</dbReference>
<dbReference type="AlphaFoldDB" id="A0A8J3M863"/>
<dbReference type="PANTHER" id="PTHR43352">
    <property type="entry name" value="ACETYL-COA SYNTHETASE"/>
    <property type="match status" value="1"/>
</dbReference>
<evidence type="ECO:0000259" key="4">
    <source>
        <dbReference type="Pfam" id="PF13193"/>
    </source>
</evidence>
<feature type="domain" description="FAD-binding" evidence="3">
    <location>
        <begin position="7"/>
        <end position="321"/>
    </location>
</feature>
<dbReference type="GO" id="GO:0005524">
    <property type="term" value="F:ATP binding"/>
    <property type="evidence" value="ECO:0007669"/>
    <property type="project" value="InterPro"/>
</dbReference>
<evidence type="ECO:0000313" key="5">
    <source>
        <dbReference type="EMBL" id="GHF40251.1"/>
    </source>
</evidence>
<dbReference type="NCBIfam" id="TIGR02262">
    <property type="entry name" value="benz_CoA_lig"/>
    <property type="match status" value="1"/>
</dbReference>
<reference evidence="5" key="1">
    <citation type="journal article" date="2014" name="Int. J. Syst. Evol. Microbiol.">
        <title>Complete genome sequence of Corynebacterium casei LMG S-19264T (=DSM 44701T), isolated from a smear-ripened cheese.</title>
        <authorList>
            <consortium name="US DOE Joint Genome Institute (JGI-PGF)"/>
            <person name="Walter F."/>
            <person name="Albersmeier A."/>
            <person name="Kalinowski J."/>
            <person name="Ruckert C."/>
        </authorList>
    </citation>
    <scope>NUCLEOTIDE SEQUENCE</scope>
    <source>
        <strain evidence="5">KCTC 42650</strain>
    </source>
</reference>
<evidence type="ECO:0008006" key="7">
    <source>
        <dbReference type="Google" id="ProtNLM"/>
    </source>
</evidence>
<dbReference type="RefSeq" id="WP_189678920.1">
    <property type="nucleotide sequence ID" value="NZ_BNCJ01000002.1"/>
</dbReference>
<dbReference type="EMBL" id="BNCJ01000002">
    <property type="protein sequence ID" value="GHF40251.1"/>
    <property type="molecule type" value="Genomic_DNA"/>
</dbReference>
<dbReference type="PANTHER" id="PTHR43352:SF1">
    <property type="entry name" value="ANTHRANILATE--COA LIGASE"/>
    <property type="match status" value="1"/>
</dbReference>
<name>A0A8J3M863_9RHOB</name>
<sequence>MLSTIDILGGGPAGLYTAILLRRALPGVRVRVTEANPRDVTWGFGVVFSDQALDFLKADDPETHDLIAPEMERWQNMTLNHPKGRVVLDGIGFAAIGRLHLLQVLQARAEALGAELRFGHSVRDLGELDGDLLVGADGLNSLVRNAAPEAFGTTVSYMENRFAWFGARRPFDTLTQTFRTTDHGAMNAHHYRYAPDMSTFIVECDRDTFFAEGFDGMDEAQTAARCEEVFADVLEGAPLVANRSIWRQFPKLWCETWHHGNTVLLGDAVHTAHFSIGSGTRLALEDAIALVGELKQHGDWREALPAYQAARQPIAKKIVTAANTSCAWYEGFAAKMEKAPLDFAFDYVTRSGRVDMDRLRALSPRFMAEYEAHLTPVIADPVGETRGAAEIGFDKAAHPNCSAILWDNLGRNPDKLALTGPAGDMTYRALCAEAARWGNALKAFGLAQGERVALFLDDTPAYPAAFFGAVRAGFVPVLLNTLSTPDLLQFYLADSGARIALCDAEFADRFAGLSGTALERVVVVNGDAGAFTAAADVLAGQPDTLDCAPTTPDDMAFWMYSSGSTGRPKGIVHLHHDMAYSQASFAEHVLKLRGDDICLSVPKMFFAYGFGNSATFPFAVGATTLLLPGRPDPQRVLDTIETYRPTVFYGLPTLYTALCHAEGVGARDLSSLRQCMSAAEILSAEIFNAWKGLTGLPPIEGLGSTEMLHVYLSNTAAEQRLGAAGKAVPGYEIELRDGDGVPVAPGEDGVMYVRGHSSAPCYWNRPDKTAETMRGDWLYTGDRFIERDGFYYFQGRADDLVKVSGQWVWPLEVERCLNEHSAVLEAAVLAHELADRRMTLSAVIALREGGTGGGETIKALQDHVKAALMPHKYPRRILFVEALPKTGTGKIDRQGVLRMLQA</sequence>
<dbReference type="InterPro" id="IPR045851">
    <property type="entry name" value="AMP-bd_C_sf"/>
</dbReference>
<protein>
    <recommendedName>
        <fullName evidence="7">Benzoate-CoA ligase family protein</fullName>
    </recommendedName>
</protein>
<gene>
    <name evidence="5" type="ORF">GCM10017056_09750</name>
</gene>
<dbReference type="InterPro" id="IPR000873">
    <property type="entry name" value="AMP-dep_synth/lig_dom"/>
</dbReference>
<dbReference type="GO" id="GO:0071949">
    <property type="term" value="F:FAD binding"/>
    <property type="evidence" value="ECO:0007669"/>
    <property type="project" value="InterPro"/>
</dbReference>
<feature type="domain" description="AMP-dependent synthetase/ligase" evidence="2">
    <location>
        <begin position="407"/>
        <end position="763"/>
    </location>
</feature>
<evidence type="ECO:0000256" key="1">
    <source>
        <dbReference type="ARBA" id="ARBA00022598"/>
    </source>
</evidence>
<dbReference type="Pfam" id="PF00501">
    <property type="entry name" value="AMP-binding"/>
    <property type="match status" value="1"/>
</dbReference>
<dbReference type="PRINTS" id="PR00420">
    <property type="entry name" value="RNGMNOXGNASE"/>
</dbReference>
<comment type="caution">
    <text evidence="5">The sequence shown here is derived from an EMBL/GenBank/DDBJ whole genome shotgun (WGS) entry which is preliminary data.</text>
</comment>
<dbReference type="SUPFAM" id="SSF56801">
    <property type="entry name" value="Acetyl-CoA synthetase-like"/>
    <property type="match status" value="1"/>
</dbReference>
<dbReference type="InterPro" id="IPR025110">
    <property type="entry name" value="AMP-bd_C"/>
</dbReference>
<dbReference type="Gene3D" id="3.30.9.20">
    <property type="match status" value="1"/>
</dbReference>
<keyword evidence="1" id="KW-0436">Ligase</keyword>
<dbReference type="InterPro" id="IPR036188">
    <property type="entry name" value="FAD/NAD-bd_sf"/>
</dbReference>
<dbReference type="InterPro" id="IPR002938">
    <property type="entry name" value="FAD-bd"/>
</dbReference>
<reference evidence="5" key="2">
    <citation type="submission" date="2020-09" db="EMBL/GenBank/DDBJ databases">
        <authorList>
            <person name="Sun Q."/>
            <person name="Kim S."/>
        </authorList>
    </citation>
    <scope>NUCLEOTIDE SEQUENCE</scope>
    <source>
        <strain evidence="5">KCTC 42650</strain>
    </source>
</reference>
<dbReference type="SUPFAM" id="SSF51905">
    <property type="entry name" value="FAD/NAD(P)-binding domain"/>
    <property type="match status" value="1"/>
</dbReference>
<keyword evidence="6" id="KW-1185">Reference proteome</keyword>
<dbReference type="InterPro" id="IPR042099">
    <property type="entry name" value="ANL_N_sf"/>
</dbReference>
<dbReference type="InterPro" id="IPR011957">
    <property type="entry name" value="Benz_CoA_lig"/>
</dbReference>
<feature type="domain" description="AMP-binding enzyme C-terminal" evidence="4">
    <location>
        <begin position="812"/>
        <end position="890"/>
    </location>
</feature>
<dbReference type="GO" id="GO:0016405">
    <property type="term" value="F:CoA-ligase activity"/>
    <property type="evidence" value="ECO:0007669"/>
    <property type="project" value="InterPro"/>
</dbReference>
<dbReference type="Proteomes" id="UP000626220">
    <property type="component" value="Unassembled WGS sequence"/>
</dbReference>
<evidence type="ECO:0000259" key="3">
    <source>
        <dbReference type="Pfam" id="PF01494"/>
    </source>
</evidence>
<proteinExistence type="predicted"/>
<organism evidence="5 6">
    <name type="scientific">Seohaeicola zhoushanensis</name>
    <dbReference type="NCBI Taxonomy" id="1569283"/>
    <lineage>
        <taxon>Bacteria</taxon>
        <taxon>Pseudomonadati</taxon>
        <taxon>Pseudomonadota</taxon>
        <taxon>Alphaproteobacteria</taxon>
        <taxon>Rhodobacterales</taxon>
        <taxon>Roseobacteraceae</taxon>
        <taxon>Seohaeicola</taxon>
    </lineage>
</organism>